<dbReference type="InterPro" id="IPR052904">
    <property type="entry name" value="Acyl-CoA_dehydrogenase-like"/>
</dbReference>
<accession>A0ABU2SNB9</accession>
<proteinExistence type="inferred from homology"/>
<name>A0ABU2SNB9_9ACTN</name>
<evidence type="ECO:0000256" key="4">
    <source>
        <dbReference type="ARBA" id="ARBA00022827"/>
    </source>
</evidence>
<dbReference type="Pfam" id="PF18158">
    <property type="entry name" value="AidB_N"/>
    <property type="match status" value="1"/>
</dbReference>
<gene>
    <name evidence="9" type="ORF">RM609_09955</name>
</gene>
<evidence type="ECO:0000256" key="1">
    <source>
        <dbReference type="ARBA" id="ARBA00001974"/>
    </source>
</evidence>
<dbReference type="Pfam" id="PF00441">
    <property type="entry name" value="Acyl-CoA_dh_1"/>
    <property type="match status" value="1"/>
</dbReference>
<keyword evidence="3 5" id="KW-0285">Flavoprotein</keyword>
<dbReference type="Gene3D" id="2.40.110.20">
    <property type="match status" value="1"/>
</dbReference>
<evidence type="ECO:0000313" key="9">
    <source>
        <dbReference type="EMBL" id="MDT0449399.1"/>
    </source>
</evidence>
<dbReference type="Gene3D" id="6.10.250.600">
    <property type="match status" value="1"/>
</dbReference>
<dbReference type="PANTHER" id="PTHR42707">
    <property type="entry name" value="ACYL-COA DEHYDROGENASE"/>
    <property type="match status" value="1"/>
</dbReference>
<sequence length="548" mass="58695">MSATHDVFNQAPPLTGFSTAEEPALLEALRRDGGGWGEAEVRELGARAGSEEVREWARMAEASPPVLRTHDRYGHRIDEVEFHPAWHHLMAAAVGSGQHAAPWAEARPGAHLVRAAKFYAWAQAEAGHGCPVSMTYAAVPALRAQPELAAVYEPLLASRTYDFGLRPPLGKRGLIAGMSMTEKQGGSDVRANTTRAVPTGDGSYAITGHKWFTSAPMSDVFLMLAQAEEGLTCFLMPRVLPDGTLNAMRLQRLKDKLGNRSNASAEIEYEQALAWPVGEPGRGVRTIVEMVNMTRLDCVIGSAAGMRAGLREALHHTAHRRAFGAELIDQPLMRNVLADLAVESEAATTLALRLAAALDRSEAGDEGEAALRRLALAAGKYWVCKRGSAHAAEALECLGGNGYVEESGMPRLYREAPLLSIWEGSGNVAALDVLRALTREPASLDAYFAEVGLAAGADARLDAAAARLRALLGELSDPHRAQLLARRVAEQLTLVLQGSLLVRHSAPPVADAFCASRLDGEWGNAFGTLPTGTDLGQILDRARPKDTP</sequence>
<comment type="similarity">
    <text evidence="2 5">Belongs to the acyl-CoA dehydrogenase family.</text>
</comment>
<feature type="domain" description="Adaptive response protein AidB N-terminal" evidence="8">
    <location>
        <begin position="9"/>
        <end position="162"/>
    </location>
</feature>
<dbReference type="SUPFAM" id="SSF47203">
    <property type="entry name" value="Acyl-CoA dehydrogenase C-terminal domain-like"/>
    <property type="match status" value="1"/>
</dbReference>
<evidence type="ECO:0000256" key="2">
    <source>
        <dbReference type="ARBA" id="ARBA00009347"/>
    </source>
</evidence>
<evidence type="ECO:0000259" key="7">
    <source>
        <dbReference type="Pfam" id="PF02770"/>
    </source>
</evidence>
<evidence type="ECO:0000259" key="6">
    <source>
        <dbReference type="Pfam" id="PF00441"/>
    </source>
</evidence>
<dbReference type="InterPro" id="IPR041504">
    <property type="entry name" value="AidB_N"/>
</dbReference>
<dbReference type="RefSeq" id="WP_311609716.1">
    <property type="nucleotide sequence ID" value="NZ_JAVRFI010000004.1"/>
</dbReference>
<evidence type="ECO:0000259" key="8">
    <source>
        <dbReference type="Pfam" id="PF18158"/>
    </source>
</evidence>
<reference evidence="9" key="1">
    <citation type="submission" date="2024-05" db="EMBL/GenBank/DDBJ databases">
        <title>30 novel species of actinomycetes from the DSMZ collection.</title>
        <authorList>
            <person name="Nouioui I."/>
        </authorList>
    </citation>
    <scope>NUCLEOTIDE SEQUENCE</scope>
    <source>
        <strain evidence="9">DSM 40473</strain>
    </source>
</reference>
<dbReference type="PROSITE" id="PS00073">
    <property type="entry name" value="ACYL_COA_DH_2"/>
    <property type="match status" value="1"/>
</dbReference>
<dbReference type="PANTHER" id="PTHR42707:SF3">
    <property type="entry name" value="ACYL-COA DEHYDROGENASE AIDB-RELATED"/>
    <property type="match status" value="1"/>
</dbReference>
<dbReference type="Gene3D" id="1.20.140.10">
    <property type="entry name" value="Butyryl-CoA Dehydrogenase, subunit A, domain 3"/>
    <property type="match status" value="1"/>
</dbReference>
<feature type="domain" description="Acyl-CoA oxidase/dehydrogenase middle" evidence="7">
    <location>
        <begin position="178"/>
        <end position="271"/>
    </location>
</feature>
<dbReference type="Pfam" id="PF02770">
    <property type="entry name" value="Acyl-CoA_dh_M"/>
    <property type="match status" value="1"/>
</dbReference>
<dbReference type="Proteomes" id="UP001180531">
    <property type="component" value="Unassembled WGS sequence"/>
</dbReference>
<protein>
    <submittedName>
        <fullName evidence="9">Acyl-CoA dehydrogenase family protein</fullName>
    </submittedName>
</protein>
<evidence type="ECO:0000256" key="5">
    <source>
        <dbReference type="RuleBase" id="RU362125"/>
    </source>
</evidence>
<dbReference type="InterPro" id="IPR006089">
    <property type="entry name" value="Acyl-CoA_DH_CS"/>
</dbReference>
<comment type="cofactor">
    <cofactor evidence="1 5">
        <name>FAD</name>
        <dbReference type="ChEBI" id="CHEBI:57692"/>
    </cofactor>
</comment>
<keyword evidence="10" id="KW-1185">Reference proteome</keyword>
<dbReference type="EMBL" id="JAVRFI010000004">
    <property type="protein sequence ID" value="MDT0449399.1"/>
    <property type="molecule type" value="Genomic_DNA"/>
</dbReference>
<dbReference type="InterPro" id="IPR009100">
    <property type="entry name" value="AcylCoA_DH/oxidase_NM_dom_sf"/>
</dbReference>
<feature type="domain" description="Acyl-CoA dehydrogenase/oxidase C-terminal" evidence="6">
    <location>
        <begin position="281"/>
        <end position="437"/>
    </location>
</feature>
<dbReference type="InterPro" id="IPR036250">
    <property type="entry name" value="AcylCo_DH-like_C"/>
</dbReference>
<organism evidence="9 10">
    <name type="scientific">Streptomyces hesseae</name>
    <dbReference type="NCBI Taxonomy" id="3075519"/>
    <lineage>
        <taxon>Bacteria</taxon>
        <taxon>Bacillati</taxon>
        <taxon>Actinomycetota</taxon>
        <taxon>Actinomycetes</taxon>
        <taxon>Kitasatosporales</taxon>
        <taxon>Streptomycetaceae</taxon>
        <taxon>Streptomyces</taxon>
    </lineage>
</organism>
<comment type="caution">
    <text evidence="9">The sequence shown here is derived from an EMBL/GenBank/DDBJ whole genome shotgun (WGS) entry which is preliminary data.</text>
</comment>
<dbReference type="InterPro" id="IPR006091">
    <property type="entry name" value="Acyl-CoA_Oxase/DH_mid-dom"/>
</dbReference>
<keyword evidence="4 5" id="KW-0274">FAD</keyword>
<evidence type="ECO:0000313" key="10">
    <source>
        <dbReference type="Proteomes" id="UP001180531"/>
    </source>
</evidence>
<keyword evidence="5" id="KW-0560">Oxidoreductase</keyword>
<dbReference type="InterPro" id="IPR009075">
    <property type="entry name" value="AcylCo_DH/oxidase_C"/>
</dbReference>
<evidence type="ECO:0000256" key="3">
    <source>
        <dbReference type="ARBA" id="ARBA00022630"/>
    </source>
</evidence>
<dbReference type="SUPFAM" id="SSF56645">
    <property type="entry name" value="Acyl-CoA dehydrogenase NM domain-like"/>
    <property type="match status" value="1"/>
</dbReference>